<proteinExistence type="predicted"/>
<reference evidence="2 3" key="1">
    <citation type="submission" date="2019-10" db="EMBL/GenBank/DDBJ databases">
        <title>Nocardia macrotermitis sp. nov. and Nocardia aurantia sp. nov., isolated from the gut of fungus growing-termite Macrotermes natalensis.</title>
        <authorList>
            <person name="Benndorf R."/>
            <person name="Schwitalla J."/>
            <person name="Martin K."/>
            <person name="De Beer W."/>
            <person name="Kaster A.-K."/>
            <person name="Vollmers J."/>
            <person name="Poulsen M."/>
            <person name="Beemelmanns C."/>
        </authorList>
    </citation>
    <scope>NUCLEOTIDE SEQUENCE [LARGE SCALE GENOMIC DNA]</scope>
    <source>
        <strain evidence="2 3">RB20</strain>
    </source>
</reference>
<keyword evidence="1" id="KW-0472">Membrane</keyword>
<keyword evidence="3" id="KW-1185">Reference proteome</keyword>
<feature type="transmembrane region" description="Helical" evidence="1">
    <location>
        <begin position="20"/>
        <end position="39"/>
    </location>
</feature>
<dbReference type="EMBL" id="WEGK01000002">
    <property type="protein sequence ID" value="MQY18189.1"/>
    <property type="molecule type" value="Genomic_DNA"/>
</dbReference>
<name>A0A7K0CXF5_9NOCA</name>
<gene>
    <name evidence="2" type="ORF">NRB20_12580</name>
</gene>
<keyword evidence="1" id="KW-1133">Transmembrane helix</keyword>
<evidence type="ECO:0000256" key="1">
    <source>
        <dbReference type="SAM" id="Phobius"/>
    </source>
</evidence>
<dbReference type="Proteomes" id="UP000438448">
    <property type="component" value="Unassembled WGS sequence"/>
</dbReference>
<protein>
    <recommendedName>
        <fullName evidence="4">DUF2993 domain-containing protein</fullName>
    </recommendedName>
</protein>
<evidence type="ECO:0000313" key="2">
    <source>
        <dbReference type="EMBL" id="MQY18189.1"/>
    </source>
</evidence>
<dbReference type="RefSeq" id="WP_153408262.1">
    <property type="nucleotide sequence ID" value="NZ_WEGK01000002.1"/>
</dbReference>
<accession>A0A7K0CXF5</accession>
<comment type="caution">
    <text evidence="2">The sequence shown here is derived from an EMBL/GenBank/DDBJ whole genome shotgun (WGS) entry which is preliminary data.</text>
</comment>
<dbReference type="AlphaFoldDB" id="A0A7K0CXF5"/>
<sequence length="245" mass="25518">MSLPDTATAAPRRGRNVRRIVLIVGIVIVLAIVGTAVGLETYARKHFSQCIATQLEKSLGSKVSVSFGAKPLLLTYFDHKVGSVTVTSDDAKFGPAVGMKVRATLNDIGMSGNNATVASSSADATWSDDGITQTLQGLVSGVTSDPSAGTLDVKVLGGLADLQLTPHIVNDQIQVDTNKATLLGVIGIPNDLVDNIVKSMTQSLKNYPLDMHPSQVTVTDTGIEVKLTGGASTLQGNDSQTQVSC</sequence>
<keyword evidence="1" id="KW-0812">Transmembrane</keyword>
<dbReference type="Pfam" id="PF11209">
    <property type="entry name" value="LmeA"/>
    <property type="match status" value="1"/>
</dbReference>
<dbReference type="InterPro" id="IPR021373">
    <property type="entry name" value="DUF2993"/>
</dbReference>
<evidence type="ECO:0000313" key="3">
    <source>
        <dbReference type="Proteomes" id="UP000438448"/>
    </source>
</evidence>
<evidence type="ECO:0008006" key="4">
    <source>
        <dbReference type="Google" id="ProtNLM"/>
    </source>
</evidence>
<organism evidence="2 3">
    <name type="scientific">Nocardia macrotermitis</name>
    <dbReference type="NCBI Taxonomy" id="2585198"/>
    <lineage>
        <taxon>Bacteria</taxon>
        <taxon>Bacillati</taxon>
        <taxon>Actinomycetota</taxon>
        <taxon>Actinomycetes</taxon>
        <taxon>Mycobacteriales</taxon>
        <taxon>Nocardiaceae</taxon>
        <taxon>Nocardia</taxon>
    </lineage>
</organism>
<dbReference type="OrthoDB" id="4201904at2"/>